<dbReference type="EMBL" id="JAPDSH010000003">
    <property type="protein sequence ID" value="MDF0479578.1"/>
    <property type="molecule type" value="Genomic_DNA"/>
</dbReference>
<comment type="caution">
    <text evidence="2">The sequence shown here is derived from an EMBL/GenBank/DDBJ whole genome shotgun (WGS) entry which is preliminary data.</text>
</comment>
<evidence type="ECO:0000256" key="1">
    <source>
        <dbReference type="SAM" id="Phobius"/>
    </source>
</evidence>
<evidence type="ECO:0000313" key="2">
    <source>
        <dbReference type="EMBL" id="MDF0479578.1"/>
    </source>
</evidence>
<protein>
    <recommendedName>
        <fullName evidence="4">DUF3899 domain-containing protein</fullName>
    </recommendedName>
</protein>
<gene>
    <name evidence="2" type="ORF">OL233_04675</name>
</gene>
<evidence type="ECO:0000313" key="3">
    <source>
        <dbReference type="Proteomes" id="UP001147148"/>
    </source>
</evidence>
<organism evidence="2 3">
    <name type="scientific">Vagococcus proximus</name>
    <dbReference type="NCBI Taxonomy" id="2991417"/>
    <lineage>
        <taxon>Bacteria</taxon>
        <taxon>Bacillati</taxon>
        <taxon>Bacillota</taxon>
        <taxon>Bacilli</taxon>
        <taxon>Lactobacillales</taxon>
        <taxon>Enterococcaceae</taxon>
        <taxon>Vagococcus</taxon>
    </lineage>
</organism>
<feature type="transmembrane region" description="Helical" evidence="1">
    <location>
        <begin position="53"/>
        <end position="74"/>
    </location>
</feature>
<accession>A0ABT5X0Q1</accession>
<sequence length="161" mass="19597">MFYYIINKVRTPYEEVSRRQGNSSESFENMGIIGIKFNWYRGVRDFFNNSIKYSINFLYTYFSQIVLFLVILLGRSNLENWLEAIIIILYFFLTYWGYYKNKNIRKEKHRFKLSENKFKRNQRIPNKKLKGFMTKNNLHMIAMLMIVLFIQEEFSLKDKGS</sequence>
<keyword evidence="1" id="KW-0812">Transmembrane</keyword>
<keyword evidence="1" id="KW-0472">Membrane</keyword>
<keyword evidence="3" id="KW-1185">Reference proteome</keyword>
<dbReference type="Proteomes" id="UP001147148">
    <property type="component" value="Unassembled WGS sequence"/>
</dbReference>
<proteinExistence type="predicted"/>
<name>A0ABT5X0Q1_9ENTE</name>
<feature type="transmembrane region" description="Helical" evidence="1">
    <location>
        <begin position="132"/>
        <end position="151"/>
    </location>
</feature>
<keyword evidence="1" id="KW-1133">Transmembrane helix</keyword>
<evidence type="ECO:0008006" key="4">
    <source>
        <dbReference type="Google" id="ProtNLM"/>
    </source>
</evidence>
<reference evidence="2" key="1">
    <citation type="submission" date="2022-10" db="EMBL/GenBank/DDBJ databases">
        <title>Vagococcus sp. isolated from poultry meat.</title>
        <authorList>
            <person name="Johansson P."/>
            <person name="Bjorkroth J."/>
        </authorList>
    </citation>
    <scope>NUCLEOTIDE SEQUENCE</scope>
    <source>
        <strain evidence="2">PNs007</strain>
    </source>
</reference>
<feature type="transmembrane region" description="Helical" evidence="1">
    <location>
        <begin position="80"/>
        <end position="99"/>
    </location>
</feature>